<dbReference type="RefSeq" id="WP_014456617.1">
    <property type="nucleotide sequence ID" value="NC_017098.1"/>
</dbReference>
<dbReference type="InterPro" id="IPR008995">
    <property type="entry name" value="Mo/tungstate-bd_C_term_dom"/>
</dbReference>
<dbReference type="eggNOG" id="COG3842">
    <property type="taxonomic scope" value="Bacteria"/>
</dbReference>
<evidence type="ECO:0000256" key="5">
    <source>
        <dbReference type="ARBA" id="ARBA00022840"/>
    </source>
</evidence>
<sequence>MIQIEQVQRRYDDFSLEVDFSVGRDEIVSLLGSSGSGKSTTLRIIAGFEPLDTGRVLVDGQDISGLSPQRRRLGLVFQDYTLFPHLNVEQNVAYGLRAQGLPRAGRARRAAELLELVGLQGFGPREVQTLSGGEQQRIALARALAPEPRALLLDEPFSAVDTERREELRRYVIRIQRELRIPMIFVTHSRSEALSISDRIVLLAEGRIVETGAPRDLYLRPRTAYAARFLGRANLVPEGAIPVTGSASGPATPPAAGTLLVRPEHIGMAEAEDASCHLPGVVRGVHYRGMFYEYDLETEIGELGAVSEQRFSVGQSVWLGIRRSHLLAEQGHALCSS</sequence>
<dbReference type="SUPFAM" id="SSF50331">
    <property type="entry name" value="MOP-like"/>
    <property type="match status" value="1"/>
</dbReference>
<keyword evidence="11" id="KW-1185">Reference proteome</keyword>
<dbReference type="OrthoDB" id="9802264at2"/>
<dbReference type="Proteomes" id="UP000007383">
    <property type="component" value="Chromosome"/>
</dbReference>
<evidence type="ECO:0000256" key="8">
    <source>
        <dbReference type="ARBA" id="ARBA00023136"/>
    </source>
</evidence>
<evidence type="ECO:0000256" key="7">
    <source>
        <dbReference type="ARBA" id="ARBA00023065"/>
    </source>
</evidence>
<keyword evidence="2" id="KW-1003">Cell membrane</keyword>
<dbReference type="InterPro" id="IPR003439">
    <property type="entry name" value="ABC_transporter-like_ATP-bd"/>
</dbReference>
<evidence type="ECO:0000256" key="2">
    <source>
        <dbReference type="ARBA" id="ARBA00022475"/>
    </source>
</evidence>
<dbReference type="GO" id="GO:0015408">
    <property type="term" value="F:ABC-type ferric iron transporter activity"/>
    <property type="evidence" value="ECO:0007669"/>
    <property type="project" value="InterPro"/>
</dbReference>
<dbReference type="InterPro" id="IPR003593">
    <property type="entry name" value="AAA+_ATPase"/>
</dbReference>
<gene>
    <name evidence="10" type="ordered locus">Spiaf_2609</name>
</gene>
<dbReference type="GO" id="GO:0005524">
    <property type="term" value="F:ATP binding"/>
    <property type="evidence" value="ECO:0007669"/>
    <property type="project" value="UniProtKB-KW"/>
</dbReference>
<dbReference type="Gene3D" id="3.40.50.300">
    <property type="entry name" value="P-loop containing nucleotide triphosphate hydrolases"/>
    <property type="match status" value="1"/>
</dbReference>
<evidence type="ECO:0000313" key="10">
    <source>
        <dbReference type="EMBL" id="AFG38635.1"/>
    </source>
</evidence>
<dbReference type="GO" id="GO:0043190">
    <property type="term" value="C:ATP-binding cassette (ABC) transporter complex"/>
    <property type="evidence" value="ECO:0007669"/>
    <property type="project" value="InterPro"/>
</dbReference>
<dbReference type="Pfam" id="PF00005">
    <property type="entry name" value="ABC_tran"/>
    <property type="match status" value="1"/>
</dbReference>
<dbReference type="AlphaFoldDB" id="H9UM92"/>
<keyword evidence="8" id="KW-0472">Membrane</keyword>
<dbReference type="SUPFAM" id="SSF52540">
    <property type="entry name" value="P-loop containing nucleoside triphosphate hydrolases"/>
    <property type="match status" value="1"/>
</dbReference>
<evidence type="ECO:0000259" key="9">
    <source>
        <dbReference type="PROSITE" id="PS50893"/>
    </source>
</evidence>
<protein>
    <submittedName>
        <fullName evidence="10">ABC-type spermidine/putrescine transport system, ATPase component</fullName>
    </submittedName>
</protein>
<dbReference type="PANTHER" id="PTHR42781">
    <property type="entry name" value="SPERMIDINE/PUTRESCINE IMPORT ATP-BINDING PROTEIN POTA"/>
    <property type="match status" value="1"/>
</dbReference>
<dbReference type="InterPro" id="IPR027417">
    <property type="entry name" value="P-loop_NTPase"/>
</dbReference>
<dbReference type="PROSITE" id="PS50893">
    <property type="entry name" value="ABC_TRANSPORTER_2"/>
    <property type="match status" value="1"/>
</dbReference>
<dbReference type="EMBL" id="CP003282">
    <property type="protein sequence ID" value="AFG38635.1"/>
    <property type="molecule type" value="Genomic_DNA"/>
</dbReference>
<dbReference type="PANTHER" id="PTHR42781:SF4">
    <property type="entry name" value="SPERMIDINE_PUTRESCINE IMPORT ATP-BINDING PROTEIN POTA"/>
    <property type="match status" value="1"/>
</dbReference>
<evidence type="ECO:0000256" key="6">
    <source>
        <dbReference type="ARBA" id="ARBA00023004"/>
    </source>
</evidence>
<keyword evidence="7" id="KW-0406">Ion transport</keyword>
<keyword evidence="6" id="KW-0408">Iron</keyword>
<name>H9UM92_SPIAZ</name>
<feature type="domain" description="ABC transporter" evidence="9">
    <location>
        <begin position="2"/>
        <end position="230"/>
    </location>
</feature>
<dbReference type="InterPro" id="IPR013611">
    <property type="entry name" value="Transp-assoc_OB_typ2"/>
</dbReference>
<dbReference type="InterPro" id="IPR050093">
    <property type="entry name" value="ABC_SmlMolc_Importer"/>
</dbReference>
<dbReference type="Pfam" id="PF08402">
    <property type="entry name" value="TOBE_2"/>
    <property type="match status" value="1"/>
</dbReference>
<reference evidence="11" key="1">
    <citation type="journal article" date="2013" name="Stand. Genomic Sci.">
        <title>Complete genome sequence of the halophilic bacterium Spirochaeta africana type strain (Z-7692(T)) from the alkaline Lake Magadi in the East African Rift.</title>
        <authorList>
            <person name="Liolos K."/>
            <person name="Abt B."/>
            <person name="Scheuner C."/>
            <person name="Teshima H."/>
            <person name="Held B."/>
            <person name="Lapidus A."/>
            <person name="Nolan M."/>
            <person name="Lucas S."/>
            <person name="Deshpande S."/>
            <person name="Cheng J.F."/>
            <person name="Tapia R."/>
            <person name="Goodwin L.A."/>
            <person name="Pitluck S."/>
            <person name="Pagani I."/>
            <person name="Ivanova N."/>
            <person name="Mavromatis K."/>
            <person name="Mikhailova N."/>
            <person name="Huntemann M."/>
            <person name="Pati A."/>
            <person name="Chen A."/>
            <person name="Palaniappan K."/>
            <person name="Land M."/>
            <person name="Rohde M."/>
            <person name="Tindall B.J."/>
            <person name="Detter J.C."/>
            <person name="Goker M."/>
            <person name="Bristow J."/>
            <person name="Eisen J.A."/>
            <person name="Markowitz V."/>
            <person name="Hugenholtz P."/>
            <person name="Woyke T."/>
            <person name="Klenk H.P."/>
            <person name="Kyrpides N.C."/>
        </authorList>
    </citation>
    <scope>NUCLEOTIDE SEQUENCE</scope>
    <source>
        <strain evidence="11">ATCC 700263 / DSM 8902 / Z-7692</strain>
    </source>
</reference>
<evidence type="ECO:0000256" key="1">
    <source>
        <dbReference type="ARBA" id="ARBA00022448"/>
    </source>
</evidence>
<evidence type="ECO:0000256" key="3">
    <source>
        <dbReference type="ARBA" id="ARBA00022496"/>
    </source>
</evidence>
<dbReference type="GO" id="GO:0015697">
    <property type="term" value="P:quaternary ammonium group transport"/>
    <property type="evidence" value="ECO:0007669"/>
    <property type="project" value="UniProtKB-ARBA"/>
</dbReference>
<evidence type="ECO:0000313" key="11">
    <source>
        <dbReference type="Proteomes" id="UP000007383"/>
    </source>
</evidence>
<dbReference type="PATRIC" id="fig|889378.3.peg.2581"/>
<keyword evidence="3" id="KW-0410">Iron transport</keyword>
<dbReference type="KEGG" id="sfc:Spiaf_2609"/>
<dbReference type="STRING" id="889378.Spiaf_2609"/>
<dbReference type="FunFam" id="3.40.50.300:FF:000425">
    <property type="entry name" value="Probable ABC transporter, ATP-binding subunit"/>
    <property type="match status" value="1"/>
</dbReference>
<proteinExistence type="predicted"/>
<dbReference type="SMART" id="SM00382">
    <property type="entry name" value="AAA"/>
    <property type="match status" value="1"/>
</dbReference>
<evidence type="ECO:0000256" key="4">
    <source>
        <dbReference type="ARBA" id="ARBA00022741"/>
    </source>
</evidence>
<dbReference type="GO" id="GO:0016887">
    <property type="term" value="F:ATP hydrolysis activity"/>
    <property type="evidence" value="ECO:0007669"/>
    <property type="project" value="InterPro"/>
</dbReference>
<dbReference type="HOGENOM" id="CLU_000604_1_1_12"/>
<keyword evidence="4" id="KW-0547">Nucleotide-binding</keyword>
<organism evidence="10 11">
    <name type="scientific">Spirochaeta africana (strain ATCC 700263 / DSM 8902 / Z-7692)</name>
    <dbReference type="NCBI Taxonomy" id="889378"/>
    <lineage>
        <taxon>Bacteria</taxon>
        <taxon>Pseudomonadati</taxon>
        <taxon>Spirochaetota</taxon>
        <taxon>Spirochaetia</taxon>
        <taxon>Spirochaetales</taxon>
        <taxon>Spirochaetaceae</taxon>
        <taxon>Spirochaeta</taxon>
    </lineage>
</organism>
<dbReference type="InterPro" id="IPR017871">
    <property type="entry name" value="ABC_transporter-like_CS"/>
</dbReference>
<dbReference type="PROSITE" id="PS00211">
    <property type="entry name" value="ABC_TRANSPORTER_1"/>
    <property type="match status" value="1"/>
</dbReference>
<keyword evidence="1" id="KW-0813">Transport</keyword>
<dbReference type="InterPro" id="IPR015853">
    <property type="entry name" value="ABC_transpr_FbpC"/>
</dbReference>
<keyword evidence="5" id="KW-0067">ATP-binding</keyword>
<dbReference type="CDD" id="cd03259">
    <property type="entry name" value="ABC_Carb_Solutes_like"/>
    <property type="match status" value="1"/>
</dbReference>
<accession>H9UM92</accession>